<dbReference type="CDD" id="cd03677">
    <property type="entry name" value="MM_CoA_mutase_beta"/>
    <property type="match status" value="1"/>
</dbReference>
<dbReference type="OrthoDB" id="9762378at2"/>
<comment type="similarity">
    <text evidence="2">Belongs to the methylmalonyl-CoA mutase family.</text>
</comment>
<evidence type="ECO:0000256" key="4">
    <source>
        <dbReference type="ARBA" id="ARBA00023235"/>
    </source>
</evidence>
<dbReference type="GO" id="GO:0031419">
    <property type="term" value="F:cobalamin binding"/>
    <property type="evidence" value="ECO:0007669"/>
    <property type="project" value="UniProtKB-KW"/>
</dbReference>
<keyword evidence="5" id="KW-0170">Cobalt</keyword>
<dbReference type="GO" id="GO:0016866">
    <property type="term" value="F:intramolecular transferase activity"/>
    <property type="evidence" value="ECO:0007669"/>
    <property type="project" value="InterPro"/>
</dbReference>
<dbReference type="InterPro" id="IPR036724">
    <property type="entry name" value="Cobalamin-bd_sf"/>
</dbReference>
<dbReference type="EMBL" id="VIFM01000130">
    <property type="protein sequence ID" value="TQF12651.1"/>
    <property type="molecule type" value="Genomic_DNA"/>
</dbReference>
<name>A0A540WUF9_9BACT</name>
<evidence type="ECO:0000313" key="7">
    <source>
        <dbReference type="EMBL" id="TQF12651.1"/>
    </source>
</evidence>
<organism evidence="7 8">
    <name type="scientific">Myxococcus llanfairpwllgwyngyllgogerychwyrndrobwllllantysiliogogogochensis</name>
    <dbReference type="NCBI Taxonomy" id="2590453"/>
    <lineage>
        <taxon>Bacteria</taxon>
        <taxon>Pseudomonadati</taxon>
        <taxon>Myxococcota</taxon>
        <taxon>Myxococcia</taxon>
        <taxon>Myxococcales</taxon>
        <taxon>Cystobacterineae</taxon>
        <taxon>Myxococcaceae</taxon>
        <taxon>Myxococcus</taxon>
    </lineage>
</organism>
<evidence type="ECO:0000256" key="2">
    <source>
        <dbReference type="ARBA" id="ARBA00008465"/>
    </source>
</evidence>
<dbReference type="PANTHER" id="PTHR48101">
    <property type="entry name" value="METHYLMALONYL-COA MUTASE, MITOCHONDRIAL-RELATED"/>
    <property type="match status" value="1"/>
</dbReference>
<gene>
    <name evidence="7" type="ORF">FJV41_27970</name>
</gene>
<evidence type="ECO:0000256" key="3">
    <source>
        <dbReference type="ARBA" id="ARBA00022628"/>
    </source>
</evidence>
<evidence type="ECO:0000256" key="5">
    <source>
        <dbReference type="ARBA" id="ARBA00023285"/>
    </source>
</evidence>
<dbReference type="SUPFAM" id="SSF52242">
    <property type="entry name" value="Cobalamin (vitamin B12)-binding domain"/>
    <property type="match status" value="1"/>
</dbReference>
<evidence type="ECO:0000313" key="8">
    <source>
        <dbReference type="Proteomes" id="UP000315369"/>
    </source>
</evidence>
<dbReference type="RefSeq" id="WP_141645622.1">
    <property type="nucleotide sequence ID" value="NZ_VIFM01000130.1"/>
</dbReference>
<keyword evidence="3" id="KW-0846">Cobalamin</keyword>
<keyword evidence="4" id="KW-0413">Isomerase</keyword>
<sequence length="637" mass="66867">MSQVPLHIATEFPARSLEEWRRLVDKDLKGKPFTSLQSPLEGGLTLQPLYASQDAAPPPPGVAPYVRGTQALGHTEGGWLVCQEYAEPDIAVAAEAIRNDLERGTLAVWLCLGPTRGIPVKDEATMEQLLASVLLARTPVHLESEAAPVSMASLLLGVATKAGVSRKALSGSLGIDPLGILARTGALPGGVDAMFTEAAPLVTSLSGSAPELRALLISTRAYSDAGATSVHELAWAIATGVEYLRGMERAGVPPEVAARSVQFALSVGGQFFPEIAKLRAARLLWAKVVAASGGSPEAQAMRLHARTASATKTQRDPWVNILRGTAESFAAVVAGADSISTSPFDEPLGAPDEGARRLARNTQLILRDESSLNRVADPAGGSYYLEQLTTEIARAAWTELQRIEGLGGMEKALTQGDIARVLTETRAARDKAVRTRKQPIVGVSEFPFLGETPVKREARKAFGVENSARVPGVTEGAEVSRSVGLKPSRISEPFELLRDASDRTLAAKGQRPTAFLASLGAVAEHTTRSMWVVNALAAGGIESREKHGFADPAAAVAAFAESGAALAVISGPDAMYPEWVPALTSQLKAKGARVVAVAGRPGDNEAAFRAAGVDLFIYAGADLFSLLSSLHAQLGVA</sequence>
<dbReference type="InterPro" id="IPR016176">
    <property type="entry name" value="Cbl-dep_enz_cat"/>
</dbReference>
<dbReference type="InterPro" id="IPR006099">
    <property type="entry name" value="MeMalonylCoA_mutase_a/b_cat"/>
</dbReference>
<dbReference type="Pfam" id="PF01642">
    <property type="entry name" value="MM_CoA_mutase"/>
    <property type="match status" value="1"/>
</dbReference>
<evidence type="ECO:0000256" key="1">
    <source>
        <dbReference type="ARBA" id="ARBA00001922"/>
    </source>
</evidence>
<accession>A0A540WUF9</accession>
<dbReference type="Gene3D" id="3.40.50.280">
    <property type="entry name" value="Cobalamin-binding domain"/>
    <property type="match status" value="1"/>
</dbReference>
<comment type="caution">
    <text evidence="7">The sequence shown here is derived from an EMBL/GenBank/DDBJ whole genome shotgun (WGS) entry which is preliminary data.</text>
</comment>
<comment type="cofactor">
    <cofactor evidence="1">
        <name>adenosylcob(III)alamin</name>
        <dbReference type="ChEBI" id="CHEBI:18408"/>
    </cofactor>
</comment>
<dbReference type="PANTHER" id="PTHR48101:SF4">
    <property type="entry name" value="METHYLMALONYL-COA MUTASE, MITOCHONDRIAL"/>
    <property type="match status" value="1"/>
</dbReference>
<dbReference type="Proteomes" id="UP000315369">
    <property type="component" value="Unassembled WGS sequence"/>
</dbReference>
<dbReference type="GO" id="GO:0046872">
    <property type="term" value="F:metal ion binding"/>
    <property type="evidence" value="ECO:0007669"/>
    <property type="project" value="InterPro"/>
</dbReference>
<feature type="domain" description="Methylmalonyl-CoA mutase alpha/beta chain catalytic" evidence="6">
    <location>
        <begin position="43"/>
        <end position="447"/>
    </location>
</feature>
<dbReference type="Gene3D" id="3.20.20.240">
    <property type="entry name" value="Methylmalonyl-CoA mutase"/>
    <property type="match status" value="1"/>
</dbReference>
<keyword evidence="8" id="KW-1185">Reference proteome</keyword>
<dbReference type="SUPFAM" id="SSF51703">
    <property type="entry name" value="Cobalamin (vitamin B12)-dependent enzymes"/>
    <property type="match status" value="1"/>
</dbReference>
<evidence type="ECO:0000259" key="6">
    <source>
        <dbReference type="Pfam" id="PF01642"/>
    </source>
</evidence>
<dbReference type="AlphaFoldDB" id="A0A540WUF9"/>
<reference evidence="7 8" key="1">
    <citation type="submission" date="2019-06" db="EMBL/GenBank/DDBJ databases">
        <authorList>
            <person name="Livingstone P."/>
            <person name="Whitworth D."/>
        </authorList>
    </citation>
    <scope>NUCLEOTIDE SEQUENCE [LARGE SCALE GENOMIC DNA]</scope>
    <source>
        <strain evidence="7 8">AM401</strain>
    </source>
</reference>
<protein>
    <submittedName>
        <fullName evidence="7">Methylmalonyl-CoA mutase</fullName>
    </submittedName>
</protein>
<proteinExistence type="inferred from homology"/>